<evidence type="ECO:0000256" key="10">
    <source>
        <dbReference type="RuleBase" id="RU004481"/>
    </source>
</evidence>
<feature type="domain" description="EngA-type G" evidence="11">
    <location>
        <begin position="3"/>
        <end position="166"/>
    </location>
</feature>
<protein>
    <recommendedName>
        <fullName evidence="2 8">GTPase Der</fullName>
    </recommendedName>
    <alternativeName>
        <fullName evidence="7 8">GTP-binding protein EngA</fullName>
    </alternativeName>
</protein>
<feature type="binding site" evidence="8">
    <location>
        <begin position="227"/>
        <end position="231"/>
    </location>
    <ligand>
        <name>GTP</name>
        <dbReference type="ChEBI" id="CHEBI:37565"/>
        <label>2</label>
    </ligand>
</feature>
<dbReference type="GO" id="GO:0043022">
    <property type="term" value="F:ribosome binding"/>
    <property type="evidence" value="ECO:0007669"/>
    <property type="project" value="TreeGrafter"/>
</dbReference>
<feature type="binding site" evidence="8">
    <location>
        <begin position="292"/>
        <end position="295"/>
    </location>
    <ligand>
        <name>GTP</name>
        <dbReference type="ChEBI" id="CHEBI:37565"/>
        <label>2</label>
    </ligand>
</feature>
<feature type="binding site" evidence="8">
    <location>
        <begin position="118"/>
        <end position="121"/>
    </location>
    <ligand>
        <name>GTP</name>
        <dbReference type="ChEBI" id="CHEBI:37565"/>
        <label>1</label>
    </ligand>
</feature>
<dbReference type="InterPro" id="IPR031166">
    <property type="entry name" value="G_ENGA"/>
</dbReference>
<dbReference type="NCBIfam" id="TIGR03594">
    <property type="entry name" value="GTPase_EngA"/>
    <property type="match status" value="1"/>
</dbReference>
<dbReference type="Pfam" id="PF14714">
    <property type="entry name" value="KH_dom-like"/>
    <property type="match status" value="1"/>
</dbReference>
<dbReference type="InterPro" id="IPR032859">
    <property type="entry name" value="KH_dom-like"/>
</dbReference>
<dbReference type="Gene3D" id="3.30.300.20">
    <property type="match status" value="1"/>
</dbReference>
<organism evidence="12 13">
    <name type="scientific">candidate division TA06 bacterium DG_26</name>
    <dbReference type="NCBI Taxonomy" id="1703771"/>
    <lineage>
        <taxon>Bacteria</taxon>
        <taxon>Bacteria division TA06</taxon>
    </lineage>
</organism>
<dbReference type="FunFam" id="3.40.50.300:FF:000040">
    <property type="entry name" value="GTPase Der"/>
    <property type="match status" value="1"/>
</dbReference>
<dbReference type="EMBL" id="LIZT01000005">
    <property type="protein sequence ID" value="KPJ51180.1"/>
    <property type="molecule type" value="Genomic_DNA"/>
</dbReference>
<evidence type="ECO:0000256" key="5">
    <source>
        <dbReference type="ARBA" id="ARBA00022741"/>
    </source>
</evidence>
<evidence type="ECO:0000256" key="9">
    <source>
        <dbReference type="PROSITE-ProRule" id="PRU01049"/>
    </source>
</evidence>
<keyword evidence="3 8" id="KW-0690">Ribosome biogenesis</keyword>
<dbReference type="InterPro" id="IPR005225">
    <property type="entry name" value="Small_GTP-bd"/>
</dbReference>
<comment type="similarity">
    <text evidence="1 8 9 10">Belongs to the TRAFAC class TrmE-Era-EngA-EngB-Septin-like GTPase superfamily. EngA (Der) GTPase family.</text>
</comment>
<comment type="subunit">
    <text evidence="8">Associates with the 50S ribosomal subunit.</text>
</comment>
<keyword evidence="6 8" id="KW-0342">GTP-binding</keyword>
<dbReference type="SUPFAM" id="SSF52540">
    <property type="entry name" value="P-loop containing nucleoside triphosphate hydrolases"/>
    <property type="match status" value="2"/>
</dbReference>
<dbReference type="AlphaFoldDB" id="A0A0S7WNI4"/>
<dbReference type="PANTHER" id="PTHR43834">
    <property type="entry name" value="GTPASE DER"/>
    <property type="match status" value="1"/>
</dbReference>
<feature type="binding site" evidence="8">
    <location>
        <begin position="56"/>
        <end position="60"/>
    </location>
    <ligand>
        <name>GTP</name>
        <dbReference type="ChEBI" id="CHEBI:37565"/>
        <label>1</label>
    </ligand>
</feature>
<dbReference type="CDD" id="cd01894">
    <property type="entry name" value="EngA1"/>
    <property type="match status" value="1"/>
</dbReference>
<feature type="domain" description="EngA-type G" evidence="11">
    <location>
        <begin position="174"/>
        <end position="345"/>
    </location>
</feature>
<proteinExistence type="inferred from homology"/>
<evidence type="ECO:0000256" key="6">
    <source>
        <dbReference type="ARBA" id="ARBA00023134"/>
    </source>
</evidence>
<reference evidence="12 13" key="1">
    <citation type="journal article" date="2015" name="Microbiome">
        <title>Genomic resolution of linkages in carbon, nitrogen, and sulfur cycling among widespread estuary sediment bacteria.</title>
        <authorList>
            <person name="Baker B.J."/>
            <person name="Lazar C.S."/>
            <person name="Teske A.P."/>
            <person name="Dick G.J."/>
        </authorList>
    </citation>
    <scope>NUCLEOTIDE SEQUENCE [LARGE SCALE GENOMIC DNA]</scope>
    <source>
        <strain evidence="12">DG_26</strain>
    </source>
</reference>
<dbReference type="Proteomes" id="UP000051124">
    <property type="component" value="Unassembled WGS sequence"/>
</dbReference>
<dbReference type="Pfam" id="PF01926">
    <property type="entry name" value="MMR_HSR1"/>
    <property type="match status" value="2"/>
</dbReference>
<evidence type="ECO:0000313" key="13">
    <source>
        <dbReference type="Proteomes" id="UP000051124"/>
    </source>
</evidence>
<evidence type="ECO:0000256" key="1">
    <source>
        <dbReference type="ARBA" id="ARBA00008279"/>
    </source>
</evidence>
<dbReference type="HAMAP" id="MF_00195">
    <property type="entry name" value="GTPase_Der"/>
    <property type="match status" value="1"/>
</dbReference>
<feature type="binding site" evidence="8">
    <location>
        <begin position="180"/>
        <end position="187"/>
    </location>
    <ligand>
        <name>GTP</name>
        <dbReference type="ChEBI" id="CHEBI:37565"/>
        <label>2</label>
    </ligand>
</feature>
<dbReference type="PROSITE" id="PS51712">
    <property type="entry name" value="G_ENGA"/>
    <property type="match status" value="2"/>
</dbReference>
<dbReference type="PATRIC" id="fig|1703771.3.peg.1407"/>
<evidence type="ECO:0000256" key="7">
    <source>
        <dbReference type="ARBA" id="ARBA00032345"/>
    </source>
</evidence>
<feature type="binding site" evidence="8">
    <location>
        <begin position="9"/>
        <end position="16"/>
    </location>
    <ligand>
        <name>GTP</name>
        <dbReference type="ChEBI" id="CHEBI:37565"/>
        <label>1</label>
    </ligand>
</feature>
<dbReference type="InterPro" id="IPR015946">
    <property type="entry name" value="KH_dom-like_a/b"/>
</dbReference>
<dbReference type="InterPro" id="IPR027417">
    <property type="entry name" value="P-loop_NTPase"/>
</dbReference>
<dbReference type="GO" id="GO:0005525">
    <property type="term" value="F:GTP binding"/>
    <property type="evidence" value="ECO:0007669"/>
    <property type="project" value="UniProtKB-UniRule"/>
</dbReference>
<dbReference type="CDD" id="cd01895">
    <property type="entry name" value="EngA2"/>
    <property type="match status" value="1"/>
</dbReference>
<dbReference type="PIRSF" id="PIRSF006485">
    <property type="entry name" value="GTP-binding_EngA"/>
    <property type="match status" value="1"/>
</dbReference>
<dbReference type="InterPro" id="IPR016484">
    <property type="entry name" value="GTPase_Der"/>
</dbReference>
<dbReference type="Gene3D" id="3.40.50.300">
    <property type="entry name" value="P-loop containing nucleotide triphosphate hydrolases"/>
    <property type="match status" value="2"/>
</dbReference>
<evidence type="ECO:0000256" key="8">
    <source>
        <dbReference type="HAMAP-Rule" id="MF_00195"/>
    </source>
</evidence>
<accession>A0A0S7WNI4</accession>
<name>A0A0S7WNI4_UNCT6</name>
<comment type="caution">
    <text evidence="12">The sequence shown here is derived from an EMBL/GenBank/DDBJ whole genome shotgun (WGS) entry which is preliminary data.</text>
</comment>
<dbReference type="InterPro" id="IPR006073">
    <property type="entry name" value="GTP-bd"/>
</dbReference>
<sequence length="435" mass="48462">MLPIVTIVGKPNVGKSTLFNRIVGKRLAVTSPVPGVTRDRNYATADWNGVYFVLVDTGGFVPYPDEPLLKGVKRQVELAIAESDSIIFVVAHNALSGMDCEIAELLRKSNKPTLLAVNKVDNQTRELSSAEFHSLGFTQLLPISALHGRGVGDLLDQVVSELPFSPEPETKETLRIAVIGKPNVGKSSLVNALLGEERVLVDEVPGTTRDSIDTEFEHDGRKMVLIDTAGLRRKARIKDGVEYYTVLRSMRSVQRCDVAVVMIEAPLGVTRQDKRIISLPFEFGKGMVLVVNKIDLVPSEDDTLEQVKSELEFLDYFPLIPTSCTEKKGIFDVVKLAILVHEGQIRTLTQTELTSFLTSTLSHYPPPSKGKRRPVIKKITQVGVKPPTFLLKVTGRDFLTENYLRYVRNSLRTNFRFVGTPIVLRTSEERRRIAR</sequence>
<dbReference type="GO" id="GO:0042254">
    <property type="term" value="P:ribosome biogenesis"/>
    <property type="evidence" value="ECO:0007669"/>
    <property type="project" value="UniProtKB-KW"/>
</dbReference>
<keyword evidence="5 8" id="KW-0547">Nucleotide-binding</keyword>
<comment type="function">
    <text evidence="8 10">GTPase that plays an essential role in the late steps of ribosome biogenesis.</text>
</comment>
<evidence type="ECO:0000313" key="12">
    <source>
        <dbReference type="EMBL" id="KPJ51180.1"/>
    </source>
</evidence>
<evidence type="ECO:0000256" key="2">
    <source>
        <dbReference type="ARBA" id="ARBA00020953"/>
    </source>
</evidence>
<evidence type="ECO:0000256" key="3">
    <source>
        <dbReference type="ARBA" id="ARBA00022517"/>
    </source>
</evidence>
<evidence type="ECO:0000256" key="4">
    <source>
        <dbReference type="ARBA" id="ARBA00022737"/>
    </source>
</evidence>
<dbReference type="PANTHER" id="PTHR43834:SF6">
    <property type="entry name" value="GTPASE DER"/>
    <property type="match status" value="1"/>
</dbReference>
<gene>
    <name evidence="8" type="primary">der</name>
    <name evidence="12" type="ORF">AMJ40_00835</name>
</gene>
<keyword evidence="4 10" id="KW-0677">Repeat</keyword>
<dbReference type="PRINTS" id="PR00326">
    <property type="entry name" value="GTP1OBG"/>
</dbReference>
<evidence type="ECO:0000259" key="11">
    <source>
        <dbReference type="PROSITE" id="PS51712"/>
    </source>
</evidence>
<dbReference type="NCBIfam" id="TIGR00231">
    <property type="entry name" value="small_GTP"/>
    <property type="match status" value="2"/>
</dbReference>